<evidence type="ECO:0000313" key="2">
    <source>
        <dbReference type="Proteomes" id="UP000586827"/>
    </source>
</evidence>
<reference evidence="1 2" key="1">
    <citation type="submission" date="2020-05" db="EMBL/GenBank/DDBJ databases">
        <title>MicrobeNet Type strains.</title>
        <authorList>
            <person name="Nicholson A.C."/>
        </authorList>
    </citation>
    <scope>NUCLEOTIDE SEQUENCE [LARGE SCALE GENOMIC DNA]</scope>
    <source>
        <strain evidence="1 2">JCM 3224</strain>
    </source>
</reference>
<protein>
    <submittedName>
        <fullName evidence="1">Uncharacterized protein</fullName>
    </submittedName>
</protein>
<sequence length="127" mass="14014">MFSNAAMFGLMVSLCFGALFVRSALIIRVGSAAHYGGHNAISVAALRQRLAAEYQSTPIAVQLDSRLSAWSHDAPPTSLAPSQAHDAMQLHRACRMENCDRKRMAYWTLVADGRIRPDVRAERTAER</sequence>
<dbReference type="AlphaFoldDB" id="A0A849C0Z5"/>
<evidence type="ECO:0000313" key="1">
    <source>
        <dbReference type="EMBL" id="NNH68669.1"/>
    </source>
</evidence>
<comment type="caution">
    <text evidence="1">The sequence shown here is derived from an EMBL/GenBank/DDBJ whole genome shotgun (WGS) entry which is preliminary data.</text>
</comment>
<gene>
    <name evidence="1" type="ORF">HLB23_02025</name>
</gene>
<dbReference type="Proteomes" id="UP000586827">
    <property type="component" value="Unassembled WGS sequence"/>
</dbReference>
<dbReference type="RefSeq" id="WP_067520154.1">
    <property type="nucleotide sequence ID" value="NZ_JABELX010000001.1"/>
</dbReference>
<proteinExistence type="predicted"/>
<organism evidence="1 2">
    <name type="scientific">Nocardia uniformis</name>
    <dbReference type="NCBI Taxonomy" id="53432"/>
    <lineage>
        <taxon>Bacteria</taxon>
        <taxon>Bacillati</taxon>
        <taxon>Actinomycetota</taxon>
        <taxon>Actinomycetes</taxon>
        <taxon>Mycobacteriales</taxon>
        <taxon>Nocardiaceae</taxon>
        <taxon>Nocardia</taxon>
    </lineage>
</organism>
<keyword evidence="2" id="KW-1185">Reference proteome</keyword>
<dbReference type="EMBL" id="JABELX010000001">
    <property type="protein sequence ID" value="NNH68669.1"/>
    <property type="molecule type" value="Genomic_DNA"/>
</dbReference>
<accession>A0A849C0Z5</accession>
<name>A0A849C0Z5_9NOCA</name>